<keyword evidence="3" id="KW-0808">Transferase</keyword>
<name>A0A0F5PRS2_9HYPH</name>
<evidence type="ECO:0000313" key="11">
    <source>
        <dbReference type="Proteomes" id="UP000033519"/>
    </source>
</evidence>
<dbReference type="PRINTS" id="PR01874">
    <property type="entry name" value="DNAREPAIRADA"/>
</dbReference>
<evidence type="ECO:0000313" key="9">
    <source>
        <dbReference type="EMBL" id="KKC31076.1"/>
    </source>
</evidence>
<dbReference type="InterPro" id="IPR010624">
    <property type="entry name" value="KaiC_dom"/>
</dbReference>
<dbReference type="PROSITE" id="PS51146">
    <property type="entry name" value="KAIC"/>
    <property type="match status" value="2"/>
</dbReference>
<dbReference type="OrthoDB" id="9787927at2"/>
<evidence type="ECO:0000256" key="7">
    <source>
        <dbReference type="SAM" id="MobiDB-lite"/>
    </source>
</evidence>
<dbReference type="PIRSF" id="PIRSF039117">
    <property type="entry name" value="KaiC"/>
    <property type="match status" value="1"/>
</dbReference>
<evidence type="ECO:0000313" key="12">
    <source>
        <dbReference type="Proteomes" id="UP000182258"/>
    </source>
</evidence>
<reference evidence="10 12" key="2">
    <citation type="submission" date="2016-10" db="EMBL/GenBank/DDBJ databases">
        <authorList>
            <person name="de Groot N.N."/>
        </authorList>
    </citation>
    <scope>NUCLEOTIDE SEQUENCE [LARGE SCALE GENOMIC DNA]</scope>
    <source>
        <strain evidence="10 12">CGMCC 1.10210</strain>
    </source>
</reference>
<keyword evidence="5" id="KW-0418">Kinase</keyword>
<dbReference type="SMART" id="SM00382">
    <property type="entry name" value="AAA"/>
    <property type="match status" value="2"/>
</dbReference>
<accession>A0A0F5PRS2</accession>
<keyword evidence="6" id="KW-0378">Hydrolase</keyword>
<keyword evidence="2" id="KW-0597">Phosphoprotein</keyword>
<feature type="domain" description="KaiC" evidence="8">
    <location>
        <begin position="250"/>
        <end position="482"/>
    </location>
</feature>
<dbReference type="InterPro" id="IPR051347">
    <property type="entry name" value="Circadian_clock_KaiC-rel"/>
</dbReference>
<keyword evidence="4" id="KW-0677">Repeat</keyword>
<dbReference type="InterPro" id="IPR027417">
    <property type="entry name" value="P-loop_NTPase"/>
</dbReference>
<evidence type="ECO:0000256" key="1">
    <source>
        <dbReference type="ARBA" id="ARBA00012513"/>
    </source>
</evidence>
<keyword evidence="11" id="KW-1185">Reference proteome</keyword>
<evidence type="ECO:0000256" key="3">
    <source>
        <dbReference type="ARBA" id="ARBA00022679"/>
    </source>
</evidence>
<dbReference type="PANTHER" id="PTHR42926">
    <property type="match status" value="1"/>
</dbReference>
<reference evidence="9 11" key="1">
    <citation type="submission" date="2015-03" db="EMBL/GenBank/DDBJ databases">
        <authorList>
            <person name="Lepp D."/>
            <person name="Hassan Y.I."/>
            <person name="Li X.-Z."/>
            <person name="Zhou T."/>
        </authorList>
    </citation>
    <scope>NUCLEOTIDE SEQUENCE [LARGE SCALE GENOMIC DNA]</scope>
    <source>
        <strain evidence="9 11">Cr7-05</strain>
    </source>
</reference>
<dbReference type="CDD" id="cd19488">
    <property type="entry name" value="KaiC-like_N"/>
    <property type="match status" value="1"/>
</dbReference>
<dbReference type="Gene3D" id="3.40.50.300">
    <property type="entry name" value="P-loop containing nucleotide triphosphate hydrolases"/>
    <property type="match status" value="2"/>
</dbReference>
<dbReference type="STRING" id="728005.SAMN04488059_12363"/>
<organism evidence="10 12">
    <name type="scientific">Devosia psychrophila</name>
    <dbReference type="NCBI Taxonomy" id="728005"/>
    <lineage>
        <taxon>Bacteria</taxon>
        <taxon>Pseudomonadati</taxon>
        <taxon>Pseudomonadota</taxon>
        <taxon>Alphaproteobacteria</taxon>
        <taxon>Hyphomicrobiales</taxon>
        <taxon>Devosiaceae</taxon>
        <taxon>Devosia</taxon>
    </lineage>
</organism>
<dbReference type="EMBL" id="FOMB01000023">
    <property type="protein sequence ID" value="SFD14555.1"/>
    <property type="molecule type" value="Genomic_DNA"/>
</dbReference>
<dbReference type="InterPro" id="IPR014774">
    <property type="entry name" value="KaiC-like_dom"/>
</dbReference>
<protein>
    <recommendedName>
        <fullName evidence="1">non-specific serine/threonine protein kinase</fullName>
        <ecNumber evidence="1">2.7.11.1</ecNumber>
    </recommendedName>
</protein>
<proteinExistence type="predicted"/>
<sequence>MPQSARSDKAALGVAGLDDVLVGGLTRGHLYLLEGSPGTGKTTIALQFLVEGHKRGEKGLYVTLSETDDELRLTAKSHGWEIGETFDIFEQAPPESLLDSDQEQTLLYSSDLELGEATKTIFAAVERAKPDRIVLDSLSEIRLLAQSSLRYRRQILLLKHYFSRNGATVLMLDDLTSDANDKTVHSLAHGVIRLDELAPTYGAERRRLRVTKYRGQAYRGGYHDFAIKHGGVEVFPRLIAAEHRTSFDRSPLTSNIGELDDLLGGGLDAGSSALVLGPAGAGKSLLTLHFARAAVERGEKAALFIFDEELGLLFKRAKSMGIDLEELTASGNLFIEQVDAAELSPGEFAHLVRKCVDTQQVKTVVIDSLNGYQAAMPEENSLLLHMHELLQYLNRQGASTFVTVAQHGLVGETKSPVDMTYLADSVILLRYFEAAGRVRRAISIIKKRTGPHEDTIREYRIGSTGFSIGEPLEDFQGVLRGIPTYTGSSNPLLGTGPDGRFGPSSVERVE</sequence>
<evidence type="ECO:0000259" key="8">
    <source>
        <dbReference type="PROSITE" id="PS51146"/>
    </source>
</evidence>
<feature type="domain" description="KaiC" evidence="8">
    <location>
        <begin position="8"/>
        <end position="248"/>
    </location>
</feature>
<dbReference type="RefSeq" id="WP_046173074.1">
    <property type="nucleotide sequence ID" value="NZ_FOMB01000023.1"/>
</dbReference>
<dbReference type="GO" id="GO:0004674">
    <property type="term" value="F:protein serine/threonine kinase activity"/>
    <property type="evidence" value="ECO:0007669"/>
    <property type="project" value="UniProtKB-EC"/>
</dbReference>
<dbReference type="EMBL" id="LAPV01000235">
    <property type="protein sequence ID" value="KKC31076.1"/>
    <property type="molecule type" value="Genomic_DNA"/>
</dbReference>
<evidence type="ECO:0000256" key="2">
    <source>
        <dbReference type="ARBA" id="ARBA00022553"/>
    </source>
</evidence>
<dbReference type="EC" id="2.7.11.1" evidence="1"/>
<dbReference type="SUPFAM" id="SSF52540">
    <property type="entry name" value="P-loop containing nucleoside triphosphate hydrolases"/>
    <property type="match status" value="2"/>
</dbReference>
<dbReference type="Proteomes" id="UP000033519">
    <property type="component" value="Unassembled WGS sequence"/>
</dbReference>
<gene>
    <name evidence="10" type="ORF">SAMN04488059_12363</name>
    <name evidence="9" type="ORF">WH91_21685</name>
</gene>
<dbReference type="AlphaFoldDB" id="A0A0F5PRS2"/>
<feature type="region of interest" description="Disordered" evidence="7">
    <location>
        <begin position="489"/>
        <end position="510"/>
    </location>
</feature>
<dbReference type="InterPro" id="IPR030665">
    <property type="entry name" value="KaiC"/>
</dbReference>
<evidence type="ECO:0000313" key="10">
    <source>
        <dbReference type="EMBL" id="SFD14555.1"/>
    </source>
</evidence>
<dbReference type="Proteomes" id="UP000182258">
    <property type="component" value="Unassembled WGS sequence"/>
</dbReference>
<dbReference type="PANTHER" id="PTHR42926:SF1">
    <property type="entry name" value="CIRCADIAN CLOCK OSCILLATOR PROTEIN KAIC 1"/>
    <property type="match status" value="1"/>
</dbReference>
<dbReference type="GO" id="GO:0016787">
    <property type="term" value="F:hydrolase activity"/>
    <property type="evidence" value="ECO:0007669"/>
    <property type="project" value="UniProtKB-KW"/>
</dbReference>
<dbReference type="Pfam" id="PF06745">
    <property type="entry name" value="ATPase"/>
    <property type="match status" value="2"/>
</dbReference>
<evidence type="ECO:0000256" key="4">
    <source>
        <dbReference type="ARBA" id="ARBA00022737"/>
    </source>
</evidence>
<dbReference type="GO" id="GO:0005524">
    <property type="term" value="F:ATP binding"/>
    <property type="evidence" value="ECO:0007669"/>
    <property type="project" value="InterPro"/>
</dbReference>
<evidence type="ECO:0000256" key="5">
    <source>
        <dbReference type="ARBA" id="ARBA00022777"/>
    </source>
</evidence>
<evidence type="ECO:0000256" key="6">
    <source>
        <dbReference type="ARBA" id="ARBA00022801"/>
    </source>
</evidence>
<dbReference type="InterPro" id="IPR003593">
    <property type="entry name" value="AAA+_ATPase"/>
</dbReference>
<dbReference type="PATRIC" id="fig|728005.3.peg.2806"/>